<evidence type="ECO:0000313" key="1">
    <source>
        <dbReference type="EMBL" id="SDY56929.1"/>
    </source>
</evidence>
<evidence type="ECO:0000313" key="2">
    <source>
        <dbReference type="Proteomes" id="UP000199026"/>
    </source>
</evidence>
<evidence type="ECO:0008006" key="3">
    <source>
        <dbReference type="Google" id="ProtNLM"/>
    </source>
</evidence>
<dbReference type="GeneID" id="78124880"/>
<name>A0A1H3KY55_9RHOB</name>
<reference evidence="1 2" key="1">
    <citation type="submission" date="2016-10" db="EMBL/GenBank/DDBJ databases">
        <authorList>
            <person name="de Groot N.N."/>
        </authorList>
    </citation>
    <scope>NUCLEOTIDE SEQUENCE [LARGE SCALE GENOMIC DNA]</scope>
    <source>
        <strain evidence="1 2">DSM 24677</strain>
    </source>
</reference>
<gene>
    <name evidence="1" type="ORF">SAMN05444486_102821</name>
</gene>
<dbReference type="STRING" id="576131.SAMN05444486_102821"/>
<dbReference type="PROSITE" id="PS51257">
    <property type="entry name" value="PROKAR_LIPOPROTEIN"/>
    <property type="match status" value="1"/>
</dbReference>
<organism evidence="1 2">
    <name type="scientific">Lentibacter algarum</name>
    <dbReference type="NCBI Taxonomy" id="576131"/>
    <lineage>
        <taxon>Bacteria</taxon>
        <taxon>Pseudomonadati</taxon>
        <taxon>Pseudomonadota</taxon>
        <taxon>Alphaproteobacteria</taxon>
        <taxon>Rhodobacterales</taxon>
        <taxon>Roseobacteraceae</taxon>
        <taxon>Lentibacter</taxon>
    </lineage>
</organism>
<sequence>MYQTRFIWAAALFLSGCMPLNVYYKQGVSIQTAKDTETSCKVAAARDVPVRNVTRVIPGRQLPPRLLCDSNNVCTRHPGLFLPPEYITEDANITLRTEAVDLCMRQKGYEFIRLPACKDPLKAATPPAATTHFPKLSSESCVIRNQGGTWQIVSP</sequence>
<protein>
    <recommendedName>
        <fullName evidence="3">Lipoprotein</fullName>
    </recommendedName>
</protein>
<proteinExistence type="predicted"/>
<dbReference type="RefSeq" id="WP_089891215.1">
    <property type="nucleotide sequence ID" value="NZ_CALJFH010000033.1"/>
</dbReference>
<keyword evidence="2" id="KW-1185">Reference proteome</keyword>
<dbReference type="AlphaFoldDB" id="A0A1H3KY55"/>
<accession>A0A1H3KY55</accession>
<dbReference type="OrthoDB" id="7274329at2"/>
<dbReference type="EMBL" id="FNPR01000002">
    <property type="protein sequence ID" value="SDY56929.1"/>
    <property type="molecule type" value="Genomic_DNA"/>
</dbReference>
<dbReference type="Proteomes" id="UP000199026">
    <property type="component" value="Unassembled WGS sequence"/>
</dbReference>